<evidence type="ECO:0000313" key="1">
    <source>
        <dbReference type="EMBL" id="TEB04691.1"/>
    </source>
</evidence>
<accession>A0A4Y7R7S2</accession>
<dbReference type="AlphaFoldDB" id="A0A4Y7R7S2"/>
<dbReference type="Gene3D" id="1.10.8.730">
    <property type="match status" value="1"/>
</dbReference>
<gene>
    <name evidence="1" type="ORF">Psch_03453</name>
</gene>
<sequence length="823" mass="92183">MLSYIYLWGVQIIDFPAKGVKDNLIFTKNSVFALYRFGSVSYWHLADEAKKQYVYAFHNVLRNFSGRGQIIYLSEELNVSANEYVDGVPLSPAPELREEARRHVDSAVNFLAYARAQRRRSYLCLQLPVAQAEFYTLHDVRDQFLEWFTALRKSALVTQKSVQSAKVAESEMYNAISNEMELTRAELEDFEFIVRRVVERYGPLPRNVPDRSEVSLSPGVLTALTAGAFLDAKLRYLISDVNDKKIYQTFITFADVPRYLPVVGREWLATIDRTCEFPVDAVVHFEVIRPEAAKKKVSAKKGMLKEQLEEHLAGQGEAPRAQEWAATVAGDLEAKIDDGMPLIRFGVVLAVAGRDIREMRSYTDVIFQKFGHGIKVCTPPGDMLKCLYMFFPGAEFHKSLPGIHADPGYVASSVPMAGTEVGDEKGLLLGFSNNSPVLFMPGLAMQKGSGAVAITGTQGGGKSMLGKTILHYCMLCGAIGFGVDPKDELKAFKDLPFSMKKVDFSPGGSFRLNPFTFSPDPRRAETIAKDFLGILLEAHKDDMAARRLIISHAVQKVMSGDRRDMYVFLECLDEMAGKIPGGSMEEEEIKEARVCSRLARLIESSALGQMIFGRDVSGSRLETREQLTIFNLKELPLPKVNDTPTIYDHVTDSEKIAVALLFLVASAAREAMFRVSIEALKVLYLDEVYHLLRVPAGYRLVMDILRMCRSLNIIPILMTQNPSDLDESIRNNLGYAFAFRMKARDEAANARKLLGLPALENEALENEKEMDAFFEEMNSLPEGHCFMRDMKNRVAEVEITPQPGYLLDIFDTRPGKGVFAECV</sequence>
<comment type="caution">
    <text evidence="1">The sequence shown here is derived from an EMBL/GenBank/DDBJ whole genome shotgun (WGS) entry which is preliminary data.</text>
</comment>
<evidence type="ECO:0000313" key="2">
    <source>
        <dbReference type="Proteomes" id="UP000298324"/>
    </source>
</evidence>
<dbReference type="SUPFAM" id="SSF52540">
    <property type="entry name" value="P-loop containing nucleoside triphosphate hydrolases"/>
    <property type="match status" value="1"/>
</dbReference>
<protein>
    <submittedName>
        <fullName evidence="1">AAA-like domain protein</fullName>
    </submittedName>
</protein>
<dbReference type="Pfam" id="PF12846">
    <property type="entry name" value="AAA_10"/>
    <property type="match status" value="1"/>
</dbReference>
<keyword evidence="2" id="KW-1185">Reference proteome</keyword>
<proteinExistence type="predicted"/>
<dbReference type="EMBL" id="QFGA01000003">
    <property type="protein sequence ID" value="TEB04691.1"/>
    <property type="molecule type" value="Genomic_DNA"/>
</dbReference>
<dbReference type="Proteomes" id="UP000298324">
    <property type="component" value="Unassembled WGS sequence"/>
</dbReference>
<name>A0A4Y7R7S2_9FIRM</name>
<reference evidence="1 2" key="1">
    <citation type="journal article" date="2018" name="Environ. Microbiol.">
        <title>Novel energy conservation strategies and behaviour of Pelotomaculum schinkii driving syntrophic propionate catabolism.</title>
        <authorList>
            <person name="Hidalgo-Ahumada C.A.P."/>
            <person name="Nobu M.K."/>
            <person name="Narihiro T."/>
            <person name="Tamaki H."/>
            <person name="Liu W.T."/>
            <person name="Kamagata Y."/>
            <person name="Stams A.J.M."/>
            <person name="Imachi H."/>
            <person name="Sousa D.Z."/>
        </authorList>
    </citation>
    <scope>NUCLEOTIDE SEQUENCE [LARGE SCALE GENOMIC DNA]</scope>
    <source>
        <strain evidence="1 2">HH</strain>
    </source>
</reference>
<dbReference type="PANTHER" id="PTHR30121">
    <property type="entry name" value="UNCHARACTERIZED PROTEIN YJGR-RELATED"/>
    <property type="match status" value="1"/>
</dbReference>
<dbReference type="InterPro" id="IPR027417">
    <property type="entry name" value="P-loop_NTPase"/>
</dbReference>
<dbReference type="Gene3D" id="3.40.50.300">
    <property type="entry name" value="P-loop containing nucleotide triphosphate hydrolases"/>
    <property type="match status" value="1"/>
</dbReference>
<organism evidence="1 2">
    <name type="scientific">Pelotomaculum schinkii</name>
    <dbReference type="NCBI Taxonomy" id="78350"/>
    <lineage>
        <taxon>Bacteria</taxon>
        <taxon>Bacillati</taxon>
        <taxon>Bacillota</taxon>
        <taxon>Clostridia</taxon>
        <taxon>Eubacteriales</taxon>
        <taxon>Desulfotomaculaceae</taxon>
        <taxon>Pelotomaculum</taxon>
    </lineage>
</organism>
<dbReference type="PANTHER" id="PTHR30121:SF6">
    <property type="entry name" value="SLR6007 PROTEIN"/>
    <property type="match status" value="1"/>
</dbReference>
<dbReference type="InterPro" id="IPR051162">
    <property type="entry name" value="T4SS_component"/>
</dbReference>